<sequence>MAQRKCGTATALQQRVKEIPSLQTLIQQTEQKLLSGQNRPHVEALPQQVTIPVVVHIVLDDTSMVTTAQVLSQIDVLNKDYNALNPDISKVPPVWQSIIGNTRFNFCLAQRTPGGEPTTGIVKVKTAPGQSYPISNAAPDVKYNSTGGSDAWDTRKYLNIWVTRLANNFLGVAAPRGFGYPSEQEGIVVHYTAFGTTGSVGNIYNLGRTSTHEIGHYFGLKHIWGDDNGDCSVDDGIADTPLQGNNTYGCPNFPVLDLCSPTYPGIMFMNYMDYTDDACMHLFTQGQVDRMRYFMENMVVTLSASDGCNPPAMFDFDASLSNISNPIGKICDPGFLPVVLLRNKGIQTLNTVTIWYQVNNGPLTSMKWTGNLASFAETQVTLPAANVGIGNYVLKAYTQLPNGQADQNVSNDTATSRFRYDAEVTLPFEEGFENDSFPPPGWDIYNPDRSFTWERVRDVGRNSNASALMRNLGYNTNDQIDDLLTPVINAQGADSVFLFFDVAAAVYSDPNSQRNKWDTLQILVTSDCRKTGEMLYSKWGPNLITRQSPTQTEFVPTPQEWRTDSVDLTATALKGKFQVAFRNISNSENNIYIDNIRIVSRSLNPLLRQNGVLLNPNPSSGIFWLTFYPWPQDLMQVSIYNVQGQLITSQPASAVGANNRMTFNLVNEANGVYFVKLIYRNGAKTIKLMKVR</sequence>
<organism evidence="13 14">
    <name type="scientific">Chitinophaga silvatica</name>
    <dbReference type="NCBI Taxonomy" id="2282649"/>
    <lineage>
        <taxon>Bacteria</taxon>
        <taxon>Pseudomonadati</taxon>
        <taxon>Bacteroidota</taxon>
        <taxon>Chitinophagia</taxon>
        <taxon>Chitinophagales</taxon>
        <taxon>Chitinophagaceae</taxon>
        <taxon>Chitinophaga</taxon>
    </lineage>
</organism>
<keyword evidence="5" id="KW-0479">Metal-binding</keyword>
<dbReference type="GO" id="GO:0006508">
    <property type="term" value="P:proteolysis"/>
    <property type="evidence" value="ECO:0007669"/>
    <property type="project" value="UniProtKB-KW"/>
</dbReference>
<evidence type="ECO:0000256" key="5">
    <source>
        <dbReference type="ARBA" id="ARBA00022723"/>
    </source>
</evidence>
<evidence type="ECO:0000256" key="10">
    <source>
        <dbReference type="ARBA" id="ARBA00023157"/>
    </source>
</evidence>
<keyword evidence="10" id="KW-1015">Disulfide bond</keyword>
<keyword evidence="7" id="KW-0378">Hydrolase</keyword>
<keyword evidence="2" id="KW-0645">Protease</keyword>
<dbReference type="SUPFAM" id="SSF141066">
    <property type="entry name" value="ICP-like"/>
    <property type="match status" value="1"/>
</dbReference>
<comment type="caution">
    <text evidence="13">The sequence shown here is derived from an EMBL/GenBank/DDBJ whole genome shotgun (WGS) entry which is preliminary data.</text>
</comment>
<dbReference type="GO" id="GO:0004869">
    <property type="term" value="F:cysteine-type endopeptidase inhibitor activity"/>
    <property type="evidence" value="ECO:0007669"/>
    <property type="project" value="UniProtKB-KW"/>
</dbReference>
<dbReference type="Pfam" id="PF05572">
    <property type="entry name" value="Peptidase_M43"/>
    <property type="match status" value="1"/>
</dbReference>
<protein>
    <submittedName>
        <fullName evidence="13">T9SS C-terminal target domain-containing protein</fullName>
    </submittedName>
</protein>
<keyword evidence="6" id="KW-0732">Signal</keyword>
<dbReference type="Pfam" id="PF18962">
    <property type="entry name" value="Por_Secre_tail"/>
    <property type="match status" value="1"/>
</dbReference>
<keyword evidence="3" id="KW-0646">Protease inhibitor</keyword>
<dbReference type="NCBIfam" id="NF038128">
    <property type="entry name" value="choice_anch_J"/>
    <property type="match status" value="1"/>
</dbReference>
<accession>A0A3E1Y210</accession>
<dbReference type="Gene3D" id="3.40.390.10">
    <property type="entry name" value="Collagenase (Catalytic Domain)"/>
    <property type="match status" value="1"/>
</dbReference>
<dbReference type="Proteomes" id="UP000260644">
    <property type="component" value="Unassembled WGS sequence"/>
</dbReference>
<evidence type="ECO:0000256" key="8">
    <source>
        <dbReference type="ARBA" id="ARBA00022833"/>
    </source>
</evidence>
<proteinExistence type="inferred from homology"/>
<dbReference type="InterPro" id="IPR024079">
    <property type="entry name" value="MetalloPept_cat_dom_sf"/>
</dbReference>
<keyword evidence="14" id="KW-1185">Reference proteome</keyword>
<name>A0A3E1Y210_9BACT</name>
<dbReference type="AlphaFoldDB" id="A0A3E1Y210"/>
<keyword evidence="9" id="KW-0482">Metalloprotease</keyword>
<dbReference type="GO" id="GO:0046872">
    <property type="term" value="F:metal ion binding"/>
    <property type="evidence" value="ECO:0007669"/>
    <property type="project" value="UniProtKB-KW"/>
</dbReference>
<dbReference type="NCBIfam" id="TIGR04183">
    <property type="entry name" value="Por_Secre_tail"/>
    <property type="match status" value="1"/>
</dbReference>
<dbReference type="GO" id="GO:0008237">
    <property type="term" value="F:metallopeptidase activity"/>
    <property type="evidence" value="ECO:0007669"/>
    <property type="project" value="UniProtKB-KW"/>
</dbReference>
<dbReference type="SUPFAM" id="SSF55486">
    <property type="entry name" value="Metalloproteases ('zincins'), catalytic domain"/>
    <property type="match status" value="1"/>
</dbReference>
<dbReference type="InterPro" id="IPR036331">
    <property type="entry name" value="Chagasin-like_sf"/>
</dbReference>
<dbReference type="EMBL" id="QPMM01000020">
    <property type="protein sequence ID" value="RFS18712.1"/>
    <property type="molecule type" value="Genomic_DNA"/>
</dbReference>
<dbReference type="PANTHER" id="PTHR47466:SF1">
    <property type="entry name" value="METALLOPROTEASE MEP1 (AFU_ORTHOLOGUE AFUA_1G07730)-RELATED"/>
    <property type="match status" value="1"/>
</dbReference>
<feature type="domain" description="Secretion system C-terminal sorting" evidence="12">
    <location>
        <begin position="616"/>
        <end position="687"/>
    </location>
</feature>
<evidence type="ECO:0000256" key="9">
    <source>
        <dbReference type="ARBA" id="ARBA00023049"/>
    </source>
</evidence>
<dbReference type="InterPro" id="IPR026444">
    <property type="entry name" value="Secre_tail"/>
</dbReference>
<reference evidence="13 14" key="1">
    <citation type="submission" date="2018-07" db="EMBL/GenBank/DDBJ databases">
        <title>Chitinophaga K2CV101002-2 sp. nov., isolated from a monsoon evergreen broad-leaved forest soil.</title>
        <authorList>
            <person name="Lv Y."/>
        </authorList>
    </citation>
    <scope>NUCLEOTIDE SEQUENCE [LARGE SCALE GENOMIC DNA]</scope>
    <source>
        <strain evidence="13 14">GDMCC 1.1288</strain>
    </source>
</reference>
<dbReference type="CDD" id="cd04275">
    <property type="entry name" value="ZnMc_pappalysin_like"/>
    <property type="match status" value="1"/>
</dbReference>
<keyword evidence="4" id="KW-0789">Thiol protease inhibitor</keyword>
<evidence type="ECO:0000259" key="11">
    <source>
        <dbReference type="Pfam" id="PF05572"/>
    </source>
</evidence>
<evidence type="ECO:0000256" key="6">
    <source>
        <dbReference type="ARBA" id="ARBA00022729"/>
    </source>
</evidence>
<gene>
    <name evidence="13" type="ORF">DVR12_27090</name>
</gene>
<dbReference type="InterPro" id="IPR008754">
    <property type="entry name" value="Peptidase_M43"/>
</dbReference>
<comment type="similarity">
    <text evidence="1">Belongs to the peptidase M43B family.</text>
</comment>
<keyword evidence="8" id="KW-0862">Zinc</keyword>
<evidence type="ECO:0000313" key="14">
    <source>
        <dbReference type="Proteomes" id="UP000260644"/>
    </source>
</evidence>
<evidence type="ECO:0000256" key="3">
    <source>
        <dbReference type="ARBA" id="ARBA00022690"/>
    </source>
</evidence>
<dbReference type="PANTHER" id="PTHR47466">
    <property type="match status" value="1"/>
</dbReference>
<evidence type="ECO:0000256" key="7">
    <source>
        <dbReference type="ARBA" id="ARBA00022801"/>
    </source>
</evidence>
<evidence type="ECO:0000256" key="4">
    <source>
        <dbReference type="ARBA" id="ARBA00022704"/>
    </source>
</evidence>
<feature type="domain" description="Peptidase M43 pregnancy-associated plasma-A" evidence="11">
    <location>
        <begin position="149"/>
        <end position="295"/>
    </location>
</feature>
<evidence type="ECO:0000256" key="2">
    <source>
        <dbReference type="ARBA" id="ARBA00022670"/>
    </source>
</evidence>
<evidence type="ECO:0000256" key="1">
    <source>
        <dbReference type="ARBA" id="ARBA00008721"/>
    </source>
</evidence>
<evidence type="ECO:0000313" key="13">
    <source>
        <dbReference type="EMBL" id="RFS18712.1"/>
    </source>
</evidence>
<evidence type="ECO:0000259" key="12">
    <source>
        <dbReference type="Pfam" id="PF18962"/>
    </source>
</evidence>